<organism evidence="2 3">
    <name type="scientific">Paramuricea clavata</name>
    <name type="common">Red gorgonian</name>
    <name type="synonym">Violescent sea-whip</name>
    <dbReference type="NCBI Taxonomy" id="317549"/>
    <lineage>
        <taxon>Eukaryota</taxon>
        <taxon>Metazoa</taxon>
        <taxon>Cnidaria</taxon>
        <taxon>Anthozoa</taxon>
        <taxon>Octocorallia</taxon>
        <taxon>Malacalcyonacea</taxon>
        <taxon>Plexauridae</taxon>
        <taxon>Paramuricea</taxon>
    </lineage>
</organism>
<comment type="caution">
    <text evidence="2">The sequence shown here is derived from an EMBL/GenBank/DDBJ whole genome shotgun (WGS) entry which is preliminary data.</text>
</comment>
<dbReference type="OrthoDB" id="5946233at2759"/>
<accession>A0A7D9H7N8</accession>
<dbReference type="Pfam" id="PF24764">
    <property type="entry name" value="rva_4"/>
    <property type="match status" value="1"/>
</dbReference>
<evidence type="ECO:0000313" key="3">
    <source>
        <dbReference type="Proteomes" id="UP001152795"/>
    </source>
</evidence>
<dbReference type="PANTHER" id="PTHR46791">
    <property type="entry name" value="EXPRESSED PROTEIN"/>
    <property type="match status" value="1"/>
</dbReference>
<dbReference type="PANTHER" id="PTHR46791:SF5">
    <property type="entry name" value="CLR5 DOMAIN-CONTAINING PROTEIN-RELATED"/>
    <property type="match status" value="1"/>
</dbReference>
<reference evidence="2" key="1">
    <citation type="submission" date="2020-04" db="EMBL/GenBank/DDBJ databases">
        <authorList>
            <person name="Alioto T."/>
            <person name="Alioto T."/>
            <person name="Gomez Garrido J."/>
        </authorList>
    </citation>
    <scope>NUCLEOTIDE SEQUENCE</scope>
    <source>
        <strain evidence="2">A484AB</strain>
    </source>
</reference>
<proteinExistence type="predicted"/>
<sequence>MSGRGRHWLWRNRIFLCFDWFNGVTERKDLKRKVQEPNAEKTNGKDEVNKQIERWWRELHERLEKFFKHQINWLKDRGHYDPHSDQDRMLIAFLMIPVLQKQLDSFKDTVWNCHRIRTQKETLLPNGVPNHMYDFPEEYGLEKCGWPVTEDQLKDVAELSGVLELDDDFIQSESREKCERIIPFPGDVEPDQCADAYVYLKDNFLNS</sequence>
<keyword evidence="3" id="KW-1185">Reference proteome</keyword>
<dbReference type="AlphaFoldDB" id="A0A7D9H7N8"/>
<evidence type="ECO:0000259" key="1">
    <source>
        <dbReference type="Pfam" id="PF24764"/>
    </source>
</evidence>
<dbReference type="Proteomes" id="UP001152795">
    <property type="component" value="Unassembled WGS sequence"/>
</dbReference>
<feature type="domain" description="Integrase core" evidence="1">
    <location>
        <begin position="41"/>
        <end position="121"/>
    </location>
</feature>
<dbReference type="InterPro" id="IPR058913">
    <property type="entry name" value="Integrase_dom_put"/>
</dbReference>
<evidence type="ECO:0000313" key="2">
    <source>
        <dbReference type="EMBL" id="CAB3977581.1"/>
    </source>
</evidence>
<name>A0A7D9H7N8_PARCT</name>
<protein>
    <recommendedName>
        <fullName evidence="1">Integrase core domain-containing protein</fullName>
    </recommendedName>
</protein>
<dbReference type="EMBL" id="CACRXK020000056">
    <property type="protein sequence ID" value="CAB3977581.1"/>
    <property type="molecule type" value="Genomic_DNA"/>
</dbReference>
<gene>
    <name evidence="2" type="ORF">PACLA_8A035457</name>
</gene>